<dbReference type="EMBL" id="JBHUIT010000031">
    <property type="protein sequence ID" value="MFD2257624.1"/>
    <property type="molecule type" value="Genomic_DNA"/>
</dbReference>
<keyword evidence="3" id="KW-1185">Reference proteome</keyword>
<evidence type="ECO:0000313" key="3">
    <source>
        <dbReference type="Proteomes" id="UP001597375"/>
    </source>
</evidence>
<evidence type="ECO:0000313" key="2">
    <source>
        <dbReference type="EMBL" id="MFD2257624.1"/>
    </source>
</evidence>
<accession>A0ABW5DCI0</accession>
<organism evidence="2 3">
    <name type="scientific">Luteolibacter algae</name>
    <dbReference type="NCBI Taxonomy" id="454151"/>
    <lineage>
        <taxon>Bacteria</taxon>
        <taxon>Pseudomonadati</taxon>
        <taxon>Verrucomicrobiota</taxon>
        <taxon>Verrucomicrobiia</taxon>
        <taxon>Verrucomicrobiales</taxon>
        <taxon>Verrucomicrobiaceae</taxon>
        <taxon>Luteolibacter</taxon>
    </lineage>
</organism>
<proteinExistence type="predicted"/>
<dbReference type="Pfam" id="PF11325">
    <property type="entry name" value="DUF3127"/>
    <property type="match status" value="1"/>
</dbReference>
<evidence type="ECO:0000256" key="1">
    <source>
        <dbReference type="SAM" id="MobiDB-lite"/>
    </source>
</evidence>
<comment type="caution">
    <text evidence="2">The sequence shown here is derived from an EMBL/GenBank/DDBJ whole genome shotgun (WGS) entry which is preliminary data.</text>
</comment>
<reference evidence="3" key="1">
    <citation type="journal article" date="2019" name="Int. J. Syst. Evol. Microbiol.">
        <title>The Global Catalogue of Microorganisms (GCM) 10K type strain sequencing project: providing services to taxonomists for standard genome sequencing and annotation.</title>
        <authorList>
            <consortium name="The Broad Institute Genomics Platform"/>
            <consortium name="The Broad Institute Genome Sequencing Center for Infectious Disease"/>
            <person name="Wu L."/>
            <person name="Ma J."/>
        </authorList>
    </citation>
    <scope>NUCLEOTIDE SEQUENCE [LARGE SCALE GENOMIC DNA]</scope>
    <source>
        <strain evidence="3">CGMCC 4.7106</strain>
    </source>
</reference>
<dbReference type="Proteomes" id="UP001597375">
    <property type="component" value="Unassembled WGS sequence"/>
</dbReference>
<protein>
    <submittedName>
        <fullName evidence="2">DUF3127 domain-containing protein</fullName>
    </submittedName>
</protein>
<dbReference type="InterPro" id="IPR021474">
    <property type="entry name" value="DUF3127"/>
</dbReference>
<dbReference type="RefSeq" id="WP_386820946.1">
    <property type="nucleotide sequence ID" value="NZ_JBHUIT010000031.1"/>
</dbReference>
<sequence length="133" mass="14949">MYEAVGKIKLINDTQTFPSGFSKREFVITTGHDKYPQDLKFEVVKDKCSILDRFKPDEQVQVNFDIRGNEYNGKYYVNLSCWKIESKGAGGSAAGDEYSQEEPSGRGFSQAAAEPSAADLRNENDFDDDDIPF</sequence>
<name>A0ABW5DCI0_9BACT</name>
<feature type="region of interest" description="Disordered" evidence="1">
    <location>
        <begin position="87"/>
        <end position="133"/>
    </location>
</feature>
<gene>
    <name evidence="2" type="ORF">ACFSSA_13155</name>
</gene>